<dbReference type="Proteomes" id="UP000176998">
    <property type="component" value="Unassembled WGS sequence"/>
</dbReference>
<proteinExistence type="predicted"/>
<feature type="signal peptide" evidence="1">
    <location>
        <begin position="1"/>
        <end position="25"/>
    </location>
</feature>
<keyword evidence="3" id="KW-1185">Reference proteome</keyword>
<accession>A0A1G4BGU3</accession>
<sequence>MVPFAASSALGLVAVAIAVTATSNADKFFYVGGQSASDPTGNITIGQLYIEKLTAVLTLRPTRLVFIHGSGFPGTTWLNNPDNRPGWATYFHKATRSTSLMPTASAGGRGRTCAAIPSLTSFSRASFRTRQATSSQELAMRAAWCELLSLVGAQSYLVSHSLVAKFPVGISNDCPQHLAGSFNVEPSTIPFRAYGYGLTSNAANPWGLTNTPVDYEPAAFSTAELNAMVESVGEP</sequence>
<evidence type="ECO:0000313" key="2">
    <source>
        <dbReference type="EMBL" id="OHF00652.1"/>
    </source>
</evidence>
<evidence type="ECO:0000256" key="1">
    <source>
        <dbReference type="SAM" id="SignalP"/>
    </source>
</evidence>
<gene>
    <name evidence="2" type="ORF">CORC01_03969</name>
</gene>
<dbReference type="InterPro" id="IPR029058">
    <property type="entry name" value="AB_hydrolase_fold"/>
</dbReference>
<dbReference type="RefSeq" id="XP_022477795.1">
    <property type="nucleotide sequence ID" value="XM_022615618.1"/>
</dbReference>
<comment type="caution">
    <text evidence="2">The sequence shown here is derived from an EMBL/GenBank/DDBJ whole genome shotgun (WGS) entry which is preliminary data.</text>
</comment>
<name>A0A1G4BGU3_9PEZI</name>
<protein>
    <submittedName>
        <fullName evidence="2">Uncharacterized protein</fullName>
    </submittedName>
</protein>
<dbReference type="OrthoDB" id="9978720at2759"/>
<dbReference type="AlphaFoldDB" id="A0A1G4BGU3"/>
<organism evidence="2 3">
    <name type="scientific">Colletotrichum orchidophilum</name>
    <dbReference type="NCBI Taxonomy" id="1209926"/>
    <lineage>
        <taxon>Eukaryota</taxon>
        <taxon>Fungi</taxon>
        <taxon>Dikarya</taxon>
        <taxon>Ascomycota</taxon>
        <taxon>Pezizomycotina</taxon>
        <taxon>Sordariomycetes</taxon>
        <taxon>Hypocreomycetidae</taxon>
        <taxon>Glomerellales</taxon>
        <taxon>Glomerellaceae</taxon>
        <taxon>Colletotrichum</taxon>
    </lineage>
</organism>
<dbReference type="Gene3D" id="3.40.50.1820">
    <property type="entry name" value="alpha/beta hydrolase"/>
    <property type="match status" value="1"/>
</dbReference>
<dbReference type="GeneID" id="34557128"/>
<evidence type="ECO:0000313" key="3">
    <source>
        <dbReference type="Proteomes" id="UP000176998"/>
    </source>
</evidence>
<feature type="chain" id="PRO_5009602863" evidence="1">
    <location>
        <begin position="26"/>
        <end position="235"/>
    </location>
</feature>
<dbReference type="EMBL" id="MJBS01000025">
    <property type="protein sequence ID" value="OHF00652.1"/>
    <property type="molecule type" value="Genomic_DNA"/>
</dbReference>
<reference evidence="2 3" key="1">
    <citation type="submission" date="2016-09" db="EMBL/GenBank/DDBJ databases">
        <authorList>
            <person name="Capua I."/>
            <person name="De Benedictis P."/>
            <person name="Joannis T."/>
            <person name="Lombin L.H."/>
            <person name="Cattoli G."/>
        </authorList>
    </citation>
    <scope>NUCLEOTIDE SEQUENCE [LARGE SCALE GENOMIC DNA]</scope>
    <source>
        <strain evidence="2 3">IMI 309357</strain>
    </source>
</reference>
<keyword evidence="1" id="KW-0732">Signal</keyword>